<dbReference type="OrthoDB" id="3996163at2759"/>
<keyword evidence="3" id="KW-1185">Reference proteome</keyword>
<sequence length="371" mass="39865">MLLSTLFRENDWESSYTKLFDRKSRFFVPPETGDCTITINNVGSGGGAAIYIFDNLAMYCCDDMDNSAWLSKTLLVTYIPSDSKYQTQSMTVNLQGGTEVYTTTHSTTEITNVFTGDILGEPYTSVDTIYYIMTRAVISSSSLIPSSSDISTSSSVQSTISSSSSSVGNSSSSSISSFHNTLSLTSDSSSTTSSYSGMGSSQSNSFITSGRSYILGTIIFSQGVQSRKDGVYTIRSEDISSSSSSIQFSNSSSVSGSISIGISNSVTLSISTGSTETNSEEQSSNLRTYPVSESESYKSSGRQKEISRSTSAYTDTYGPTKTIIVDCSTKSNNNDAQFTSTNNAYISNVIDGNRKIQPSQLFQTNKMPPPK</sequence>
<feature type="compositionally biased region" description="Polar residues" evidence="1">
    <location>
        <begin position="285"/>
        <end position="300"/>
    </location>
</feature>
<feature type="compositionally biased region" description="Low complexity" evidence="1">
    <location>
        <begin position="272"/>
        <end position="284"/>
    </location>
</feature>
<feature type="region of interest" description="Disordered" evidence="1">
    <location>
        <begin position="272"/>
        <end position="313"/>
    </location>
</feature>
<accession>A0A9P7B535</accession>
<dbReference type="EMBL" id="PUHR01000209">
    <property type="protein sequence ID" value="KAG0658559.1"/>
    <property type="molecule type" value="Genomic_DNA"/>
</dbReference>
<proteinExistence type="predicted"/>
<evidence type="ECO:0000256" key="1">
    <source>
        <dbReference type="SAM" id="MobiDB-lite"/>
    </source>
</evidence>
<reference evidence="2 3" key="1">
    <citation type="submission" date="2020-11" db="EMBL/GenBank/DDBJ databases">
        <title>Kefir isolates.</title>
        <authorList>
            <person name="Marcisauskas S."/>
            <person name="Kim Y."/>
            <person name="Blasche S."/>
        </authorList>
    </citation>
    <scope>NUCLEOTIDE SEQUENCE [LARGE SCALE GENOMIC DNA]</scope>
    <source>
        <strain evidence="2 3">OG2</strain>
    </source>
</reference>
<protein>
    <submittedName>
        <fullName evidence="2">Uncharacterized protein</fullName>
    </submittedName>
</protein>
<gene>
    <name evidence="2" type="ORF">C6P45_002108</name>
</gene>
<evidence type="ECO:0000313" key="2">
    <source>
        <dbReference type="EMBL" id="KAG0658559.1"/>
    </source>
</evidence>
<name>A0A9P7B535_MAUEX</name>
<organism evidence="2 3">
    <name type="scientific">Maudiozyma exigua</name>
    <name type="common">Yeast</name>
    <name type="synonym">Kazachstania exigua</name>
    <dbReference type="NCBI Taxonomy" id="34358"/>
    <lineage>
        <taxon>Eukaryota</taxon>
        <taxon>Fungi</taxon>
        <taxon>Dikarya</taxon>
        <taxon>Ascomycota</taxon>
        <taxon>Saccharomycotina</taxon>
        <taxon>Saccharomycetes</taxon>
        <taxon>Saccharomycetales</taxon>
        <taxon>Saccharomycetaceae</taxon>
        <taxon>Maudiozyma</taxon>
    </lineage>
</organism>
<comment type="caution">
    <text evidence="2">The sequence shown here is derived from an EMBL/GenBank/DDBJ whole genome shotgun (WGS) entry which is preliminary data.</text>
</comment>
<evidence type="ECO:0000313" key="3">
    <source>
        <dbReference type="Proteomes" id="UP000750334"/>
    </source>
</evidence>
<dbReference type="Proteomes" id="UP000750334">
    <property type="component" value="Unassembled WGS sequence"/>
</dbReference>
<dbReference type="AlphaFoldDB" id="A0A9P7B535"/>